<evidence type="ECO:0000313" key="7">
    <source>
        <dbReference type="EMBL" id="RSU07711.1"/>
    </source>
</evidence>
<feature type="transmembrane region" description="Helical" evidence="6">
    <location>
        <begin position="389"/>
        <end position="410"/>
    </location>
</feature>
<dbReference type="Pfam" id="PF07690">
    <property type="entry name" value="MFS_1"/>
    <property type="match status" value="1"/>
</dbReference>
<comment type="caution">
    <text evidence="7">The sequence shown here is derived from an EMBL/GenBank/DDBJ whole genome shotgun (WGS) entry which is preliminary data.</text>
</comment>
<feature type="transmembrane region" description="Helical" evidence="6">
    <location>
        <begin position="295"/>
        <end position="314"/>
    </location>
</feature>
<evidence type="ECO:0000256" key="1">
    <source>
        <dbReference type="ARBA" id="ARBA00004651"/>
    </source>
</evidence>
<feature type="transmembrane region" description="Helical" evidence="6">
    <location>
        <begin position="144"/>
        <end position="167"/>
    </location>
</feature>
<evidence type="ECO:0000313" key="8">
    <source>
        <dbReference type="Proteomes" id="UP000288669"/>
    </source>
</evidence>
<proteinExistence type="predicted"/>
<keyword evidence="2" id="KW-1003">Cell membrane</keyword>
<gene>
    <name evidence="7" type="ORF">CBF30_00270</name>
</gene>
<keyword evidence="4 6" id="KW-1133">Transmembrane helix</keyword>
<dbReference type="GO" id="GO:0022857">
    <property type="term" value="F:transmembrane transporter activity"/>
    <property type="evidence" value="ECO:0007669"/>
    <property type="project" value="InterPro"/>
</dbReference>
<evidence type="ECO:0000256" key="6">
    <source>
        <dbReference type="SAM" id="Phobius"/>
    </source>
</evidence>
<feature type="transmembrane region" description="Helical" evidence="6">
    <location>
        <begin position="230"/>
        <end position="251"/>
    </location>
</feature>
<feature type="transmembrane region" description="Helical" evidence="6">
    <location>
        <begin position="86"/>
        <end position="113"/>
    </location>
</feature>
<dbReference type="InterPro" id="IPR036259">
    <property type="entry name" value="MFS_trans_sf"/>
</dbReference>
<dbReference type="GO" id="GO:0005886">
    <property type="term" value="C:plasma membrane"/>
    <property type="evidence" value="ECO:0007669"/>
    <property type="project" value="UniProtKB-SubCell"/>
</dbReference>
<feature type="transmembrane region" description="Helical" evidence="6">
    <location>
        <begin position="173"/>
        <end position="190"/>
    </location>
</feature>
<dbReference type="RefSeq" id="WP_126821621.1">
    <property type="nucleotide sequence ID" value="NZ_JBHLWU010000001.1"/>
</dbReference>
<protein>
    <recommendedName>
        <fullName evidence="9">Major facilitator superfamily (MFS) profile domain-containing protein</fullName>
    </recommendedName>
</protein>
<dbReference type="OrthoDB" id="2293709at2"/>
<feature type="transmembrane region" description="Helical" evidence="6">
    <location>
        <begin position="263"/>
        <end position="283"/>
    </location>
</feature>
<dbReference type="Gene3D" id="1.20.1250.20">
    <property type="entry name" value="MFS general substrate transporter like domains"/>
    <property type="match status" value="1"/>
</dbReference>
<dbReference type="EMBL" id="NGJZ01000001">
    <property type="protein sequence ID" value="RSU07711.1"/>
    <property type="molecule type" value="Genomic_DNA"/>
</dbReference>
<evidence type="ECO:0000256" key="3">
    <source>
        <dbReference type="ARBA" id="ARBA00022692"/>
    </source>
</evidence>
<reference evidence="7 8" key="1">
    <citation type="submission" date="2017-05" db="EMBL/GenBank/DDBJ databases">
        <title>Vagococcus spp. assemblies.</title>
        <authorList>
            <person name="Gulvik C.A."/>
        </authorList>
    </citation>
    <scope>NUCLEOTIDE SEQUENCE [LARGE SCALE GENOMIC DNA]</scope>
    <source>
        <strain evidence="7 8">DSM 24756</strain>
    </source>
</reference>
<feature type="transmembrane region" description="Helical" evidence="6">
    <location>
        <begin position="363"/>
        <end position="383"/>
    </location>
</feature>
<name>A0A430AI08_9ENTE</name>
<accession>A0A430AI08</accession>
<comment type="subcellular location">
    <subcellularLocation>
        <location evidence="1">Cell membrane</location>
        <topology evidence="1">Multi-pass membrane protein</topology>
    </subcellularLocation>
</comment>
<feature type="transmembrane region" description="Helical" evidence="6">
    <location>
        <begin position="320"/>
        <end position="342"/>
    </location>
</feature>
<dbReference type="InterPro" id="IPR011701">
    <property type="entry name" value="MFS"/>
</dbReference>
<dbReference type="PANTHER" id="PTHR23513">
    <property type="entry name" value="INTEGRAL MEMBRANE EFFLUX PROTEIN-RELATED"/>
    <property type="match status" value="1"/>
</dbReference>
<dbReference type="SUPFAM" id="SSF103473">
    <property type="entry name" value="MFS general substrate transporter"/>
    <property type="match status" value="1"/>
</dbReference>
<evidence type="ECO:0008006" key="9">
    <source>
        <dbReference type="Google" id="ProtNLM"/>
    </source>
</evidence>
<keyword evidence="3 6" id="KW-0812">Transmembrane</keyword>
<dbReference type="Proteomes" id="UP000288669">
    <property type="component" value="Unassembled WGS sequence"/>
</dbReference>
<keyword evidence="5 6" id="KW-0472">Membrane</keyword>
<evidence type="ECO:0000256" key="2">
    <source>
        <dbReference type="ARBA" id="ARBA00022475"/>
    </source>
</evidence>
<dbReference type="AlphaFoldDB" id="A0A430AI08"/>
<keyword evidence="8" id="KW-1185">Reference proteome</keyword>
<organism evidence="7 8">
    <name type="scientific">Vagococcus entomophilus</name>
    <dbReference type="NCBI Taxonomy" id="1160095"/>
    <lineage>
        <taxon>Bacteria</taxon>
        <taxon>Bacillati</taxon>
        <taxon>Bacillota</taxon>
        <taxon>Bacilli</taxon>
        <taxon>Lactobacillales</taxon>
        <taxon>Enterococcaceae</taxon>
        <taxon>Vagococcus</taxon>
    </lineage>
</organism>
<dbReference type="PANTHER" id="PTHR23513:SF6">
    <property type="entry name" value="MAJOR FACILITATOR SUPERFAMILY ASSOCIATED DOMAIN-CONTAINING PROTEIN"/>
    <property type="match status" value="1"/>
</dbReference>
<evidence type="ECO:0000256" key="5">
    <source>
        <dbReference type="ARBA" id="ARBA00023136"/>
    </source>
</evidence>
<evidence type="ECO:0000256" key="4">
    <source>
        <dbReference type="ARBA" id="ARBA00022989"/>
    </source>
</evidence>
<sequence>MLHLLKKYPLYRQLIVNNMCSKIGDSIYYIALLTFAHQFKQANLAITLVSCSEILPHMFALVIGSYADLSPHKISKSLWTSFLRGLIYLTVGILIGFSPSLLLLCCICFLNILSDSLGSFSNSALTPFVPHIVKPNDLEHAQGLNGAIQTLISTLAFFLGSVLIGIFSFRNLAWINSATFFGCFFLLFLIRHPLQNIEEKNLPVTQNHGIFPIIQQIKIAVKSLYHKKELFYALLLFSLLNGILAVTTPILSMYFTQYPNQQLYNFSLSIALIEGVIALFSIGGSLMSTRLFKKTALLFLCCISFIACFFYLFAFLFNHLFWGIFFLALLALLSGICTTKLTSFLLSKLPSSQLGTIMGATNMLLMLVPTVTTIIFTSLASGISLTFCFYAMLLFCLSSLLLAVICLRFFK</sequence>